<comment type="caution">
    <text evidence="2">The sequence shown here is derived from an EMBL/GenBank/DDBJ whole genome shotgun (WGS) entry which is preliminary data.</text>
</comment>
<protein>
    <recommendedName>
        <fullName evidence="4">Toxin PIN</fullName>
    </recommendedName>
</protein>
<organism evidence="2 3">
    <name type="scientific">Prevotella scopos JCM 17725</name>
    <dbReference type="NCBI Taxonomy" id="1236518"/>
    <lineage>
        <taxon>Bacteria</taxon>
        <taxon>Pseudomonadati</taxon>
        <taxon>Bacteroidota</taxon>
        <taxon>Bacteroidia</taxon>
        <taxon>Bacteroidales</taxon>
        <taxon>Prevotellaceae</taxon>
        <taxon>Prevotella</taxon>
    </lineage>
</organism>
<gene>
    <name evidence="2" type="ORF">SAMN05444364_13210</name>
</gene>
<evidence type="ECO:0000256" key="1">
    <source>
        <dbReference type="SAM" id="MobiDB-lite"/>
    </source>
</evidence>
<dbReference type="AlphaFoldDB" id="A0AAX2F6D0"/>
<name>A0AAX2F6D0_9BACT</name>
<keyword evidence="3" id="KW-1185">Reference proteome</keyword>
<proteinExistence type="predicted"/>
<feature type="region of interest" description="Disordered" evidence="1">
    <location>
        <begin position="17"/>
        <end position="74"/>
    </location>
</feature>
<evidence type="ECO:0000313" key="2">
    <source>
        <dbReference type="EMBL" id="SHG06774.1"/>
    </source>
</evidence>
<dbReference type="Proteomes" id="UP000184105">
    <property type="component" value="Unassembled WGS sequence"/>
</dbReference>
<evidence type="ECO:0008006" key="4">
    <source>
        <dbReference type="Google" id="ProtNLM"/>
    </source>
</evidence>
<sequence length="74" mass="8255">MRKNYLKPETESYCLKVEGPLLDSTTVRASTRDPQEGGDPTGQSNPSTPSPFPSNAKRSIWNDEESVEGEELLW</sequence>
<dbReference type="RefSeq" id="WP_025839099.1">
    <property type="nucleotide sequence ID" value="NZ_BAKP01000032.1"/>
</dbReference>
<dbReference type="EMBL" id="FQWA01000032">
    <property type="protein sequence ID" value="SHG06774.1"/>
    <property type="molecule type" value="Genomic_DNA"/>
</dbReference>
<feature type="compositionally biased region" description="Acidic residues" evidence="1">
    <location>
        <begin position="62"/>
        <end position="74"/>
    </location>
</feature>
<evidence type="ECO:0000313" key="3">
    <source>
        <dbReference type="Proteomes" id="UP000184105"/>
    </source>
</evidence>
<reference evidence="2 3" key="1">
    <citation type="submission" date="2016-11" db="EMBL/GenBank/DDBJ databases">
        <authorList>
            <person name="Varghese N."/>
            <person name="Submissions S."/>
        </authorList>
    </citation>
    <scope>NUCLEOTIDE SEQUENCE [LARGE SCALE GENOMIC DNA]</scope>
    <source>
        <strain evidence="2 3">DSM 22613</strain>
    </source>
</reference>
<accession>A0AAX2F6D0</accession>